<evidence type="ECO:0000256" key="2">
    <source>
        <dbReference type="ARBA" id="ARBA00023015"/>
    </source>
</evidence>
<dbReference type="Gene3D" id="1.10.10.10">
    <property type="entry name" value="Winged helix-like DNA-binding domain superfamily/Winged helix DNA-binding domain"/>
    <property type="match status" value="1"/>
</dbReference>
<dbReference type="HOGENOM" id="CLU_039613_6_1_0"/>
<name>D3PE71_DEFDS</name>
<keyword evidence="3" id="KW-0238">DNA-binding</keyword>
<dbReference type="InterPro" id="IPR036388">
    <property type="entry name" value="WH-like_DNA-bd_sf"/>
</dbReference>
<feature type="domain" description="HTH lysR-type" evidence="5">
    <location>
        <begin position="3"/>
        <end position="60"/>
    </location>
</feature>
<dbReference type="InterPro" id="IPR005119">
    <property type="entry name" value="LysR_subst-bd"/>
</dbReference>
<evidence type="ECO:0000256" key="3">
    <source>
        <dbReference type="ARBA" id="ARBA00023125"/>
    </source>
</evidence>
<dbReference type="PANTHER" id="PTHR30126">
    <property type="entry name" value="HTH-TYPE TRANSCRIPTIONAL REGULATOR"/>
    <property type="match status" value="1"/>
</dbReference>
<gene>
    <name evidence="6" type="ordered locus">DEFDS_1434</name>
</gene>
<dbReference type="Pfam" id="PF00126">
    <property type="entry name" value="HTH_1"/>
    <property type="match status" value="1"/>
</dbReference>
<dbReference type="CDD" id="cd08420">
    <property type="entry name" value="PBP2_CysL_like"/>
    <property type="match status" value="1"/>
</dbReference>
<dbReference type="Proteomes" id="UP000001520">
    <property type="component" value="Chromosome"/>
</dbReference>
<proteinExistence type="inferred from homology"/>
<dbReference type="InterPro" id="IPR036390">
    <property type="entry name" value="WH_DNA-bd_sf"/>
</dbReference>
<dbReference type="OrthoDB" id="9785745at2"/>
<evidence type="ECO:0000313" key="7">
    <source>
        <dbReference type="Proteomes" id="UP000001520"/>
    </source>
</evidence>
<dbReference type="STRING" id="639282.DEFDS_1434"/>
<dbReference type="PANTHER" id="PTHR30126:SF94">
    <property type="entry name" value="LYSR FAMILY TRANSCRIPTIONAL REGULATOR"/>
    <property type="match status" value="1"/>
</dbReference>
<evidence type="ECO:0000256" key="1">
    <source>
        <dbReference type="ARBA" id="ARBA00009437"/>
    </source>
</evidence>
<sequence>MNITLRQLEIFWYVATYGSITKTAEILNLTQPAVSLALKELENQIGEPLFERVDKKLILNDKGKAAKQYVKKFLGHFEELKSVLQSKHVSNMRIGASTTIGNYILPELISNYMKEYPNVKFNLFVSNTENILKKIDNFEIDIGFIEGVADSSKYQLIQWMEDELVIFSSITNPIAENDILKRESLRELRWVLREKGSGTREVFEHAMMKAGINYNIALELGNSEAIKSAVVKSDLFGCLSKFTLEDISKLGKIKIYNSDIDLKRNFYIVLNPFKFKTAALENFLNFILNFV</sequence>
<dbReference type="GO" id="GO:0000976">
    <property type="term" value="F:transcription cis-regulatory region binding"/>
    <property type="evidence" value="ECO:0007669"/>
    <property type="project" value="TreeGrafter"/>
</dbReference>
<evidence type="ECO:0000313" key="6">
    <source>
        <dbReference type="EMBL" id="BAI80894.1"/>
    </source>
</evidence>
<reference evidence="6 7" key="1">
    <citation type="journal article" date="2010" name="DNA Res.">
        <title>Bacterial lifestyle in a deep-sea hydrothermal vent chimney revealed by the genome sequence of the thermophilic bacterium Deferribacter desulfuricans SSM1.</title>
        <authorList>
            <person name="Takaki Y."/>
            <person name="Shimamura S."/>
            <person name="Nakagawa S."/>
            <person name="Fukuhara Y."/>
            <person name="Horikawa H."/>
            <person name="Ankai A."/>
            <person name="Harada T."/>
            <person name="Hosoyama A."/>
            <person name="Oguchi A."/>
            <person name="Fukui S."/>
            <person name="Fujita N."/>
            <person name="Takami H."/>
            <person name="Takai K."/>
        </authorList>
    </citation>
    <scope>NUCLEOTIDE SEQUENCE [LARGE SCALE GENOMIC DNA]</scope>
    <source>
        <strain evidence="7">DSM 14783 / JCM 11476 / NBRC 101012 / SSM1</strain>
    </source>
</reference>
<evidence type="ECO:0000256" key="4">
    <source>
        <dbReference type="ARBA" id="ARBA00023163"/>
    </source>
</evidence>
<protein>
    <submittedName>
        <fullName evidence="6">Transcriptional regulator, LysR family</fullName>
    </submittedName>
</protein>
<organism evidence="6 7">
    <name type="scientific">Deferribacter desulfuricans (strain DSM 14783 / JCM 11476 / NBRC 101012 / SSM1)</name>
    <dbReference type="NCBI Taxonomy" id="639282"/>
    <lineage>
        <taxon>Bacteria</taxon>
        <taxon>Pseudomonadati</taxon>
        <taxon>Deferribacterota</taxon>
        <taxon>Deferribacteres</taxon>
        <taxon>Deferribacterales</taxon>
        <taxon>Deferribacteraceae</taxon>
        <taxon>Deferribacter</taxon>
    </lineage>
</organism>
<dbReference type="PROSITE" id="PS50931">
    <property type="entry name" value="HTH_LYSR"/>
    <property type="match status" value="1"/>
</dbReference>
<dbReference type="AlphaFoldDB" id="D3PE71"/>
<keyword evidence="2" id="KW-0805">Transcription regulation</keyword>
<accession>D3PE71</accession>
<keyword evidence="4" id="KW-0804">Transcription</keyword>
<dbReference type="GO" id="GO:0003700">
    <property type="term" value="F:DNA-binding transcription factor activity"/>
    <property type="evidence" value="ECO:0007669"/>
    <property type="project" value="InterPro"/>
</dbReference>
<evidence type="ECO:0000259" key="5">
    <source>
        <dbReference type="PROSITE" id="PS50931"/>
    </source>
</evidence>
<dbReference type="Gene3D" id="3.40.190.290">
    <property type="match status" value="1"/>
</dbReference>
<dbReference type="KEGG" id="ddf:DEFDS_1434"/>
<dbReference type="SUPFAM" id="SSF53850">
    <property type="entry name" value="Periplasmic binding protein-like II"/>
    <property type="match status" value="1"/>
</dbReference>
<comment type="similarity">
    <text evidence="1">Belongs to the LysR transcriptional regulatory family.</text>
</comment>
<dbReference type="EMBL" id="AP011529">
    <property type="protein sequence ID" value="BAI80894.1"/>
    <property type="molecule type" value="Genomic_DNA"/>
</dbReference>
<dbReference type="Pfam" id="PF03466">
    <property type="entry name" value="LysR_substrate"/>
    <property type="match status" value="1"/>
</dbReference>
<dbReference type="RefSeq" id="WP_013008140.1">
    <property type="nucleotide sequence ID" value="NC_013939.1"/>
</dbReference>
<keyword evidence="7" id="KW-1185">Reference proteome</keyword>
<dbReference type="InterPro" id="IPR000847">
    <property type="entry name" value="LysR_HTH_N"/>
</dbReference>
<dbReference type="PRINTS" id="PR00039">
    <property type="entry name" value="HTHLYSR"/>
</dbReference>
<dbReference type="SUPFAM" id="SSF46785">
    <property type="entry name" value="Winged helix' DNA-binding domain"/>
    <property type="match status" value="1"/>
</dbReference>
<dbReference type="eggNOG" id="COG0583">
    <property type="taxonomic scope" value="Bacteria"/>
</dbReference>